<keyword evidence="9" id="KW-0675">Receptor</keyword>
<dbReference type="WBParaSite" id="GPUH_0000153101-mRNA-1">
    <property type="protein sequence ID" value="GPUH_0000153101-mRNA-1"/>
    <property type="gene ID" value="GPUH_0000153101"/>
</dbReference>
<comment type="subcellular location">
    <subcellularLocation>
        <location evidence="1">Cell membrane</location>
        <topology evidence="1">Multi-pass membrane protein</topology>
    </subcellularLocation>
</comment>
<evidence type="ECO:0000256" key="14">
    <source>
        <dbReference type="PIRSR" id="PIRSR601508-2"/>
    </source>
</evidence>
<evidence type="ECO:0000256" key="10">
    <source>
        <dbReference type="ARBA" id="ARBA00023180"/>
    </source>
</evidence>
<evidence type="ECO:0000256" key="12">
    <source>
        <dbReference type="ARBA" id="ARBA00023303"/>
    </source>
</evidence>
<feature type="transmembrane region" description="Helical" evidence="16">
    <location>
        <begin position="88"/>
        <end position="108"/>
    </location>
</feature>
<dbReference type="GO" id="GO:0015276">
    <property type="term" value="F:ligand-gated monoatomic ion channel activity"/>
    <property type="evidence" value="ECO:0007669"/>
    <property type="project" value="InterPro"/>
</dbReference>
<feature type="transmembrane region" description="Helical" evidence="16">
    <location>
        <begin position="318"/>
        <end position="336"/>
    </location>
</feature>
<keyword evidence="8 16" id="KW-0472">Membrane</keyword>
<dbReference type="PRINTS" id="PR00177">
    <property type="entry name" value="NMDARECEPTOR"/>
</dbReference>
<keyword evidence="3" id="KW-0813">Transport</keyword>
<keyword evidence="6 16" id="KW-1133">Transmembrane helix</keyword>
<feature type="disulfide bond" evidence="15">
    <location>
        <begin position="252"/>
        <end position="305"/>
    </location>
</feature>
<evidence type="ECO:0000256" key="4">
    <source>
        <dbReference type="ARBA" id="ARBA00022475"/>
    </source>
</evidence>
<dbReference type="Proteomes" id="UP000271098">
    <property type="component" value="Unassembled WGS sequence"/>
</dbReference>
<keyword evidence="12" id="KW-0407">Ion channel</keyword>
<gene>
    <name evidence="18" type="ORF">GPUH_LOCUS1528</name>
</gene>
<dbReference type="PANTHER" id="PTHR18966">
    <property type="entry name" value="IONOTROPIC GLUTAMATE RECEPTOR"/>
    <property type="match status" value="1"/>
</dbReference>
<evidence type="ECO:0000256" key="9">
    <source>
        <dbReference type="ARBA" id="ARBA00023170"/>
    </source>
</evidence>
<reference evidence="20" key="1">
    <citation type="submission" date="2016-06" db="UniProtKB">
        <authorList>
            <consortium name="WormBaseParasite"/>
        </authorList>
    </citation>
    <scope>IDENTIFICATION</scope>
</reference>
<comment type="similarity">
    <text evidence="2">Belongs to the glutamate-gated ion channel (TC 1.A.10.1) family.</text>
</comment>
<keyword evidence="10" id="KW-0325">Glycoprotein</keyword>
<keyword evidence="5 16" id="KW-0812">Transmembrane</keyword>
<name>A0A183CYI7_9BILA</name>
<protein>
    <submittedName>
        <fullName evidence="20">PBPe domain-containing protein</fullName>
    </submittedName>
</protein>
<keyword evidence="4" id="KW-1003">Cell membrane</keyword>
<evidence type="ECO:0000256" key="8">
    <source>
        <dbReference type="ARBA" id="ARBA00023136"/>
    </source>
</evidence>
<feature type="transmembrane region" description="Helical" evidence="16">
    <location>
        <begin position="42"/>
        <end position="67"/>
    </location>
</feature>
<evidence type="ECO:0000256" key="1">
    <source>
        <dbReference type="ARBA" id="ARBA00004651"/>
    </source>
</evidence>
<dbReference type="InterPro" id="IPR015683">
    <property type="entry name" value="Ionotropic_Glu_rcpt"/>
</dbReference>
<dbReference type="OrthoDB" id="5984008at2759"/>
<dbReference type="EMBL" id="UYRT01001876">
    <property type="protein sequence ID" value="VDK30299.1"/>
    <property type="molecule type" value="Genomic_DNA"/>
</dbReference>
<evidence type="ECO:0000256" key="11">
    <source>
        <dbReference type="ARBA" id="ARBA00023286"/>
    </source>
</evidence>
<accession>A0A183CYI7</accession>
<dbReference type="GO" id="GO:0005886">
    <property type="term" value="C:plasma membrane"/>
    <property type="evidence" value="ECO:0007669"/>
    <property type="project" value="UniProtKB-SubCell"/>
</dbReference>
<organism evidence="20">
    <name type="scientific">Gongylonema pulchrum</name>
    <dbReference type="NCBI Taxonomy" id="637853"/>
    <lineage>
        <taxon>Eukaryota</taxon>
        <taxon>Metazoa</taxon>
        <taxon>Ecdysozoa</taxon>
        <taxon>Nematoda</taxon>
        <taxon>Chromadorea</taxon>
        <taxon>Rhabditida</taxon>
        <taxon>Spirurina</taxon>
        <taxon>Spiruromorpha</taxon>
        <taxon>Spiruroidea</taxon>
        <taxon>Gongylonematidae</taxon>
        <taxon>Gongylonema</taxon>
    </lineage>
</organism>
<evidence type="ECO:0000256" key="5">
    <source>
        <dbReference type="ARBA" id="ARBA00022692"/>
    </source>
</evidence>
<proteinExistence type="inferred from homology"/>
<keyword evidence="19" id="KW-1185">Reference proteome</keyword>
<dbReference type="SUPFAM" id="SSF53850">
    <property type="entry name" value="Periplasmic binding protein-like II"/>
    <property type="match status" value="1"/>
</dbReference>
<dbReference type="InterPro" id="IPR001320">
    <property type="entry name" value="Iontro_rcpt_C"/>
</dbReference>
<evidence type="ECO:0000256" key="7">
    <source>
        <dbReference type="ARBA" id="ARBA00023065"/>
    </source>
</evidence>
<dbReference type="AlphaFoldDB" id="A0A183CYI7"/>
<dbReference type="GO" id="GO:0038023">
    <property type="term" value="F:signaling receptor activity"/>
    <property type="evidence" value="ECO:0007669"/>
    <property type="project" value="InterPro"/>
</dbReference>
<evidence type="ECO:0000256" key="2">
    <source>
        <dbReference type="ARBA" id="ARBA00008685"/>
    </source>
</evidence>
<evidence type="ECO:0000313" key="18">
    <source>
        <dbReference type="EMBL" id="VDK30299.1"/>
    </source>
</evidence>
<feature type="binding site" evidence="13">
    <location>
        <position position="238"/>
    </location>
    <ligand>
        <name>L-glutamate</name>
        <dbReference type="ChEBI" id="CHEBI:29985"/>
    </ligand>
</feature>
<reference evidence="18 19" key="2">
    <citation type="submission" date="2018-11" db="EMBL/GenBank/DDBJ databases">
        <authorList>
            <consortium name="Pathogen Informatics"/>
        </authorList>
    </citation>
    <scope>NUCLEOTIDE SEQUENCE [LARGE SCALE GENOMIC DNA]</scope>
</reference>
<dbReference type="Gene3D" id="3.40.190.10">
    <property type="entry name" value="Periplasmic binding protein-like II"/>
    <property type="match status" value="2"/>
</dbReference>
<feature type="site" description="Interaction with the cone snail toxin Con-ikot-ikot" evidence="14">
    <location>
        <position position="192"/>
    </location>
</feature>
<evidence type="ECO:0000256" key="15">
    <source>
        <dbReference type="PIRSR" id="PIRSR601508-3"/>
    </source>
</evidence>
<evidence type="ECO:0000313" key="20">
    <source>
        <dbReference type="WBParaSite" id="GPUH_0000153101-mRNA-1"/>
    </source>
</evidence>
<keyword evidence="7" id="KW-0406">Ion transport</keyword>
<dbReference type="InterPro" id="IPR001508">
    <property type="entry name" value="Iono_Glu_rcpt_met"/>
</dbReference>
<feature type="domain" description="Ionotropic glutamate receptor C-terminal" evidence="17">
    <location>
        <begin position="52"/>
        <end position="303"/>
    </location>
</feature>
<evidence type="ECO:0000256" key="3">
    <source>
        <dbReference type="ARBA" id="ARBA00022448"/>
    </source>
</evidence>
<evidence type="ECO:0000256" key="6">
    <source>
        <dbReference type="ARBA" id="ARBA00022989"/>
    </source>
</evidence>
<evidence type="ECO:0000259" key="17">
    <source>
        <dbReference type="SMART" id="SM00079"/>
    </source>
</evidence>
<evidence type="ECO:0000313" key="19">
    <source>
        <dbReference type="Proteomes" id="UP000271098"/>
    </source>
</evidence>
<evidence type="ECO:0000256" key="13">
    <source>
        <dbReference type="PIRSR" id="PIRSR601508-1"/>
    </source>
</evidence>
<evidence type="ECO:0000256" key="16">
    <source>
        <dbReference type="SAM" id="Phobius"/>
    </source>
</evidence>
<feature type="transmembrane region" description="Helical" evidence="16">
    <location>
        <begin position="128"/>
        <end position="151"/>
    </location>
</feature>
<dbReference type="Pfam" id="PF00060">
    <property type="entry name" value="Lig_chan"/>
    <property type="match status" value="1"/>
</dbReference>
<keyword evidence="15" id="KW-1015">Disulfide bond</keyword>
<feature type="binding site" evidence="13">
    <location>
        <position position="187"/>
    </location>
    <ligand>
        <name>L-glutamate</name>
        <dbReference type="ChEBI" id="CHEBI:29985"/>
    </ligand>
</feature>
<dbReference type="SMART" id="SM00079">
    <property type="entry name" value="PBPe"/>
    <property type="match status" value="1"/>
</dbReference>
<sequence length="337" mass="38681">MNAHMKLYSNEHFLDSKHPLGKAMQVHMLASLNLKLLEPFEYSTWAIILLVSIQAAAFSIFVFEWLGPKSYNMQRYPPPVEAENDMQGIAYWLVWATLFGASVSTVIYKTACTENLDIPRSMVSRFMALVWAAFGLTFVAVYTANLAAFMITRVQYYDFKGVHDERLIYPERYIPPFLYGTVEGGNTHETMKRNWLRMNQYVTNKKLFRDNIMAGIRAVKNEELLNYCLRELHAFIYDAVVLDYQAGKDSKCELMTVGKWSTVTGYGIGFPKNSPHVQKVNRFMLQYQQNGDLERLQNFWMTGACTPDSNSQTRSAPLGIENFMSAFFLLIVGIVSY</sequence>
<dbReference type="Gene3D" id="1.10.287.70">
    <property type="match status" value="1"/>
</dbReference>
<keyword evidence="11" id="KW-1071">Ligand-gated ion channel</keyword>